<evidence type="ECO:0000256" key="1">
    <source>
        <dbReference type="SAM" id="SignalP"/>
    </source>
</evidence>
<dbReference type="PROSITE" id="PS50263">
    <property type="entry name" value="CN_HYDROLASE"/>
    <property type="match status" value="1"/>
</dbReference>
<keyword evidence="4" id="KW-1185">Reference proteome</keyword>
<dbReference type="PANTHER" id="PTHR23088">
    <property type="entry name" value="NITRILASE-RELATED"/>
    <property type="match status" value="1"/>
</dbReference>
<dbReference type="RefSeq" id="WP_125429834.1">
    <property type="nucleotide sequence ID" value="NZ_RWIS01000006.1"/>
</dbReference>
<comment type="caution">
    <text evidence="3">The sequence shown here is derived from an EMBL/GenBank/DDBJ whole genome shotgun (WGS) entry which is preliminary data.</text>
</comment>
<dbReference type="Gene3D" id="3.60.110.10">
    <property type="entry name" value="Carbon-nitrogen hydrolase"/>
    <property type="match status" value="1"/>
</dbReference>
<dbReference type="InterPro" id="IPR036526">
    <property type="entry name" value="C-N_Hydrolase_sf"/>
</dbReference>
<organism evidence="3 4">
    <name type="scientific">Hymenobacter metallilatus</name>
    <dbReference type="NCBI Taxonomy" id="2493666"/>
    <lineage>
        <taxon>Bacteria</taxon>
        <taxon>Pseudomonadati</taxon>
        <taxon>Bacteroidota</taxon>
        <taxon>Cytophagia</taxon>
        <taxon>Cytophagales</taxon>
        <taxon>Hymenobacteraceae</taxon>
        <taxon>Hymenobacter</taxon>
    </lineage>
</organism>
<proteinExistence type="predicted"/>
<accession>A0A428JKG5</accession>
<dbReference type="Proteomes" id="UP000280066">
    <property type="component" value="Unassembled WGS sequence"/>
</dbReference>
<name>A0A428JKG5_9BACT</name>
<gene>
    <name evidence="3" type="ORF">EI290_11080</name>
</gene>
<feature type="chain" id="PRO_5019189646" evidence="1">
    <location>
        <begin position="25"/>
        <end position="320"/>
    </location>
</feature>
<evidence type="ECO:0000313" key="4">
    <source>
        <dbReference type="Proteomes" id="UP000280066"/>
    </source>
</evidence>
<keyword evidence="3" id="KW-0378">Hydrolase</keyword>
<dbReference type="GO" id="GO:0016787">
    <property type="term" value="F:hydrolase activity"/>
    <property type="evidence" value="ECO:0007669"/>
    <property type="project" value="UniProtKB-KW"/>
</dbReference>
<dbReference type="EMBL" id="RWIS01000006">
    <property type="protein sequence ID" value="RSK33245.1"/>
    <property type="molecule type" value="Genomic_DNA"/>
</dbReference>
<sequence length="320" mass="34427">MALFSFRKSSASLAAPLPAPVAPAAIPLPTPPPPTTASAGSLRVAMGQLLVEGGEPDRNLERAERMVAEAASQRCDVLLLPETLDFAWTHPSALTEAQPIPGPYSDRLCQAALRYNLYICAGLTERAANGRNYNAAILINPQGEIISKYHKINLLEVELPFYAVGQTLNVVDTPLGKIGVNICADNFLDGLPIGHTLARMGAEFILSPSSWTVDYSINEEHDPYREKWIKPYSILAQLYNVVVVGTTSVGYIVGGPYEGKKSVGCSLAVDASGIRAQGTFNEFAGDLVVADLPRPVRMEQGTQIGQMLVRKGFTFDSLPS</sequence>
<protein>
    <submittedName>
        <fullName evidence="3">Carbon-nitrogen hydrolase family protein</fullName>
    </submittedName>
</protein>
<dbReference type="SUPFAM" id="SSF56317">
    <property type="entry name" value="Carbon-nitrogen hydrolase"/>
    <property type="match status" value="1"/>
</dbReference>
<dbReference type="PANTHER" id="PTHR23088:SF27">
    <property type="entry name" value="DEAMINATED GLUTATHIONE AMIDASE"/>
    <property type="match status" value="1"/>
</dbReference>
<keyword evidence="1" id="KW-0732">Signal</keyword>
<dbReference type="InterPro" id="IPR003010">
    <property type="entry name" value="C-N_Hydrolase"/>
</dbReference>
<dbReference type="CDD" id="cd07197">
    <property type="entry name" value="nitrilase"/>
    <property type="match status" value="1"/>
</dbReference>
<reference evidence="3 4" key="1">
    <citation type="submission" date="2018-12" db="EMBL/GenBank/DDBJ databases">
        <authorList>
            <person name="Feng G."/>
            <person name="Zhu H."/>
        </authorList>
    </citation>
    <scope>NUCLEOTIDE SEQUENCE [LARGE SCALE GENOMIC DNA]</scope>
    <source>
        <strain evidence="3 4">9PBR-2</strain>
    </source>
</reference>
<dbReference type="OrthoDB" id="9811121at2"/>
<feature type="domain" description="CN hydrolase" evidence="2">
    <location>
        <begin position="42"/>
        <end position="294"/>
    </location>
</feature>
<dbReference type="Pfam" id="PF00795">
    <property type="entry name" value="CN_hydrolase"/>
    <property type="match status" value="1"/>
</dbReference>
<feature type="signal peptide" evidence="1">
    <location>
        <begin position="1"/>
        <end position="24"/>
    </location>
</feature>
<evidence type="ECO:0000259" key="2">
    <source>
        <dbReference type="PROSITE" id="PS50263"/>
    </source>
</evidence>
<evidence type="ECO:0000313" key="3">
    <source>
        <dbReference type="EMBL" id="RSK33245.1"/>
    </source>
</evidence>
<dbReference type="AlphaFoldDB" id="A0A428JKG5"/>